<feature type="chain" id="PRO_5045616598" evidence="1">
    <location>
        <begin position="34"/>
        <end position="242"/>
    </location>
</feature>
<organism evidence="2 3">
    <name type="scientific">Pelomonas lactea</name>
    <dbReference type="NCBI Taxonomy" id="3299030"/>
    <lineage>
        <taxon>Bacteria</taxon>
        <taxon>Pseudomonadati</taxon>
        <taxon>Pseudomonadota</taxon>
        <taxon>Betaproteobacteria</taxon>
        <taxon>Burkholderiales</taxon>
        <taxon>Sphaerotilaceae</taxon>
        <taxon>Roseateles</taxon>
    </lineage>
</organism>
<keyword evidence="3" id="KW-1185">Reference proteome</keyword>
<name>A0ABW7GPY4_9BURK</name>
<reference evidence="2 3" key="1">
    <citation type="submission" date="2024-08" db="EMBL/GenBank/DDBJ databases">
        <authorList>
            <person name="Lu H."/>
        </authorList>
    </citation>
    <scope>NUCLEOTIDE SEQUENCE [LARGE SCALE GENOMIC DNA]</scope>
    <source>
        <strain evidence="2 3">DXS20W</strain>
    </source>
</reference>
<comment type="caution">
    <text evidence="2">The sequence shown here is derived from an EMBL/GenBank/DDBJ whole genome shotgun (WGS) entry which is preliminary data.</text>
</comment>
<evidence type="ECO:0000313" key="2">
    <source>
        <dbReference type="EMBL" id="MFG6463884.1"/>
    </source>
</evidence>
<feature type="signal peptide" evidence="1">
    <location>
        <begin position="1"/>
        <end position="33"/>
    </location>
</feature>
<protein>
    <submittedName>
        <fullName evidence="2">Uncharacterized protein</fullName>
    </submittedName>
</protein>
<evidence type="ECO:0000256" key="1">
    <source>
        <dbReference type="SAM" id="SignalP"/>
    </source>
</evidence>
<dbReference type="RefSeq" id="WP_394513094.1">
    <property type="nucleotide sequence ID" value="NZ_JBIGHX010000008.1"/>
</dbReference>
<dbReference type="Proteomes" id="UP001606302">
    <property type="component" value="Unassembled WGS sequence"/>
</dbReference>
<sequence length="242" mass="25444">MTALHPIPRHCRAWRARFAATLAALLACAAAQAGRPLVTEDAAVLGDGECTVETYWGRFAADAAATTRLLSSQFACDVGHRTQLAIAAARVRDSDGHGDALTAAGKTVFAGGQGGAAEWSLAYGAVARRTRGLRMEMDQLYATLVTTVALGRATSAHLNLGWAGGRHPRDDSTRWAVAVETAVSDELHLMAETFADDRNPAPWLQAGFWVTLSPRLSFNASYGRKTGSGAASGVTLGLTASF</sequence>
<accession>A0ABW7GPY4</accession>
<proteinExistence type="predicted"/>
<dbReference type="EMBL" id="JBIGHX010000008">
    <property type="protein sequence ID" value="MFG6463884.1"/>
    <property type="molecule type" value="Genomic_DNA"/>
</dbReference>
<gene>
    <name evidence="2" type="ORF">ACG04Q_20075</name>
</gene>
<keyword evidence="1" id="KW-0732">Signal</keyword>
<evidence type="ECO:0000313" key="3">
    <source>
        <dbReference type="Proteomes" id="UP001606302"/>
    </source>
</evidence>